<dbReference type="EMBL" id="MK072208">
    <property type="protein sequence ID" value="AYV80114.1"/>
    <property type="molecule type" value="Genomic_DNA"/>
</dbReference>
<name>A0A3G5A0V3_9VIRU</name>
<sequence>MNRTELTEDTIKSFQSMLIFNDNLRKNIQLSLSLYKQLKNFTHNNIHKFFDEPTSTK</sequence>
<reference evidence="1" key="1">
    <citation type="submission" date="2018-10" db="EMBL/GenBank/DDBJ databases">
        <title>Hidden diversity of soil giant viruses.</title>
        <authorList>
            <person name="Schulz F."/>
            <person name="Alteio L."/>
            <person name="Goudeau D."/>
            <person name="Ryan E.M."/>
            <person name="Malmstrom R.R."/>
            <person name="Blanchard J."/>
            <person name="Woyke T."/>
        </authorList>
    </citation>
    <scope>NUCLEOTIDE SEQUENCE</scope>
    <source>
        <strain evidence="1">GAV1</strain>
    </source>
</reference>
<accession>A0A3G5A0V3</accession>
<proteinExistence type="predicted"/>
<organism evidence="1">
    <name type="scientific">Gaeavirus sp</name>
    <dbReference type="NCBI Taxonomy" id="2487767"/>
    <lineage>
        <taxon>Viruses</taxon>
        <taxon>Varidnaviria</taxon>
        <taxon>Bamfordvirae</taxon>
        <taxon>Nucleocytoviricota</taxon>
        <taxon>Megaviricetes</taxon>
        <taxon>Imitervirales</taxon>
        <taxon>Mimiviridae</taxon>
        <taxon>Klosneuvirinae</taxon>
    </lineage>
</organism>
<protein>
    <submittedName>
        <fullName evidence="1">Uncharacterized protein</fullName>
    </submittedName>
</protein>
<evidence type="ECO:0000313" key="1">
    <source>
        <dbReference type="EMBL" id="AYV80114.1"/>
    </source>
</evidence>
<gene>
    <name evidence="1" type="ORF">Gaeavirus10_10</name>
</gene>